<dbReference type="Pfam" id="PF00561">
    <property type="entry name" value="Abhydrolase_1"/>
    <property type="match status" value="1"/>
</dbReference>
<name>A0A1T4RVH6_9BACT</name>
<keyword evidence="3" id="KW-1185">Reference proteome</keyword>
<dbReference type="GO" id="GO:0016020">
    <property type="term" value="C:membrane"/>
    <property type="evidence" value="ECO:0007669"/>
    <property type="project" value="TreeGrafter"/>
</dbReference>
<dbReference type="PANTHER" id="PTHR43798">
    <property type="entry name" value="MONOACYLGLYCEROL LIPASE"/>
    <property type="match status" value="1"/>
</dbReference>
<dbReference type="PRINTS" id="PR00111">
    <property type="entry name" value="ABHYDROLASE"/>
</dbReference>
<dbReference type="EMBL" id="FUWZ01000002">
    <property type="protein sequence ID" value="SKA19748.1"/>
    <property type="molecule type" value="Genomic_DNA"/>
</dbReference>
<reference evidence="3" key="1">
    <citation type="submission" date="2017-02" db="EMBL/GenBank/DDBJ databases">
        <authorList>
            <person name="Varghese N."/>
            <person name="Submissions S."/>
        </authorList>
    </citation>
    <scope>NUCLEOTIDE SEQUENCE [LARGE SCALE GENOMIC DNA]</scope>
    <source>
        <strain evidence="3">DSM 22224</strain>
    </source>
</reference>
<dbReference type="SUPFAM" id="SSF53474">
    <property type="entry name" value="alpha/beta-Hydrolases"/>
    <property type="match status" value="1"/>
</dbReference>
<proteinExistence type="predicted"/>
<dbReference type="Proteomes" id="UP000190367">
    <property type="component" value="Unassembled WGS sequence"/>
</dbReference>
<gene>
    <name evidence="2" type="ORF">SAMN04488128_1021503</name>
</gene>
<accession>A0A1T4RVH6</accession>
<evidence type="ECO:0000313" key="2">
    <source>
        <dbReference type="EMBL" id="SKA19748.1"/>
    </source>
</evidence>
<dbReference type="PANTHER" id="PTHR43798:SF33">
    <property type="entry name" value="HYDROLASE, PUTATIVE (AFU_ORTHOLOGUE AFUA_2G14860)-RELATED"/>
    <property type="match status" value="1"/>
</dbReference>
<evidence type="ECO:0000259" key="1">
    <source>
        <dbReference type="Pfam" id="PF00561"/>
    </source>
</evidence>
<dbReference type="AlphaFoldDB" id="A0A1T4RVH6"/>
<protein>
    <submittedName>
        <fullName evidence="2">Pimeloyl-ACP methyl ester carboxylesterase</fullName>
    </submittedName>
</protein>
<dbReference type="STRING" id="634771.SAMN04488128_1021503"/>
<sequence length="278" mass="31918">MAGVFSLSLFPLMHFYLPYAKSRFHGITNGTGPQLLICLHGFGESAAHFAPLAEGLGDRFTMVALDMPLHGETDWQEDRPFEKKDLAAVVEMVLQQHRQERFSLLGYSMGGRLALCLVETMAEKIDHLLMLAADGLRNNPWHMFVTQTSVGNRIFKYNTDNPRLFFTLLELWRKLGWLNQSVYKFALHRMNQQAKREQVYNIWTLMRRMMPDKKKCKQLLGAQHITTLLVFGKYDRVIPPILGTRFMDGSFPCKMLVLDKGHQLISKELASVIKTNLS</sequence>
<evidence type="ECO:0000313" key="3">
    <source>
        <dbReference type="Proteomes" id="UP000190367"/>
    </source>
</evidence>
<dbReference type="InterPro" id="IPR000073">
    <property type="entry name" value="AB_hydrolase_1"/>
</dbReference>
<dbReference type="Gene3D" id="3.40.50.1820">
    <property type="entry name" value="alpha/beta hydrolase"/>
    <property type="match status" value="1"/>
</dbReference>
<dbReference type="InterPro" id="IPR050266">
    <property type="entry name" value="AB_hydrolase_sf"/>
</dbReference>
<feature type="domain" description="AB hydrolase-1" evidence="1">
    <location>
        <begin position="35"/>
        <end position="261"/>
    </location>
</feature>
<dbReference type="InterPro" id="IPR029058">
    <property type="entry name" value="AB_hydrolase_fold"/>
</dbReference>
<organism evidence="2 3">
    <name type="scientific">Chitinophaga eiseniae</name>
    <dbReference type="NCBI Taxonomy" id="634771"/>
    <lineage>
        <taxon>Bacteria</taxon>
        <taxon>Pseudomonadati</taxon>
        <taxon>Bacteroidota</taxon>
        <taxon>Chitinophagia</taxon>
        <taxon>Chitinophagales</taxon>
        <taxon>Chitinophagaceae</taxon>
        <taxon>Chitinophaga</taxon>
    </lineage>
</organism>